<feature type="transmembrane region" description="Helical" evidence="1">
    <location>
        <begin position="106"/>
        <end position="125"/>
    </location>
</feature>
<sequence length="131" mass="13217">MTDLKAHSRVRGAAVVGATVVAAELVFLAVHEAAGVDLAVRSGGTVTHVGAAAVAAVSLLVALAAWGLLALLQRMSARGRRIWTIVATVIFVVSLLGPLGAETAGATLGLAALHLIVAAVVIPGLRWESAR</sequence>
<feature type="transmembrane region" description="Helical" evidence="1">
    <location>
        <begin position="12"/>
        <end position="30"/>
    </location>
</feature>
<organism evidence="2 3">
    <name type="scientific">Asanoa ferruginea</name>
    <dbReference type="NCBI Taxonomy" id="53367"/>
    <lineage>
        <taxon>Bacteria</taxon>
        <taxon>Bacillati</taxon>
        <taxon>Actinomycetota</taxon>
        <taxon>Actinomycetes</taxon>
        <taxon>Micromonosporales</taxon>
        <taxon>Micromonosporaceae</taxon>
        <taxon>Asanoa</taxon>
    </lineage>
</organism>
<evidence type="ECO:0000256" key="1">
    <source>
        <dbReference type="SAM" id="Phobius"/>
    </source>
</evidence>
<keyword evidence="1" id="KW-0812">Transmembrane</keyword>
<accession>A0A3D9ZQN8</accession>
<feature type="transmembrane region" description="Helical" evidence="1">
    <location>
        <begin position="50"/>
        <end position="70"/>
    </location>
</feature>
<keyword evidence="3" id="KW-1185">Reference proteome</keyword>
<dbReference type="Pfam" id="PF19545">
    <property type="entry name" value="DUF6069"/>
    <property type="match status" value="1"/>
</dbReference>
<proteinExistence type="predicted"/>
<protein>
    <submittedName>
        <fullName evidence="2">Uncharacterized protein</fullName>
    </submittedName>
</protein>
<evidence type="ECO:0000313" key="3">
    <source>
        <dbReference type="Proteomes" id="UP000256913"/>
    </source>
</evidence>
<dbReference type="AlphaFoldDB" id="A0A3D9ZQN8"/>
<keyword evidence="1" id="KW-1133">Transmembrane helix</keyword>
<comment type="caution">
    <text evidence="2">The sequence shown here is derived from an EMBL/GenBank/DDBJ whole genome shotgun (WGS) entry which is preliminary data.</text>
</comment>
<keyword evidence="1" id="KW-0472">Membrane</keyword>
<dbReference type="Proteomes" id="UP000256913">
    <property type="component" value="Unassembled WGS sequence"/>
</dbReference>
<dbReference type="InterPro" id="IPR045713">
    <property type="entry name" value="DUF6069"/>
</dbReference>
<dbReference type="EMBL" id="QUMQ01000001">
    <property type="protein sequence ID" value="REF98954.1"/>
    <property type="molecule type" value="Genomic_DNA"/>
</dbReference>
<feature type="transmembrane region" description="Helical" evidence="1">
    <location>
        <begin position="82"/>
        <end position="100"/>
    </location>
</feature>
<evidence type="ECO:0000313" key="2">
    <source>
        <dbReference type="EMBL" id="REF98954.1"/>
    </source>
</evidence>
<reference evidence="2 3" key="1">
    <citation type="submission" date="2018-08" db="EMBL/GenBank/DDBJ databases">
        <title>Sequencing the genomes of 1000 actinobacteria strains.</title>
        <authorList>
            <person name="Klenk H.-P."/>
        </authorList>
    </citation>
    <scope>NUCLEOTIDE SEQUENCE [LARGE SCALE GENOMIC DNA]</scope>
    <source>
        <strain evidence="2 3">DSM 44099</strain>
    </source>
</reference>
<gene>
    <name evidence="2" type="ORF">DFJ67_4979</name>
</gene>
<name>A0A3D9ZQN8_9ACTN</name>
<dbReference type="RefSeq" id="WP_116070181.1">
    <property type="nucleotide sequence ID" value="NZ_BONB01000004.1"/>
</dbReference>